<feature type="region of interest" description="Disordered" evidence="6">
    <location>
        <begin position="88"/>
        <end position="108"/>
    </location>
</feature>
<dbReference type="GO" id="GO:0000922">
    <property type="term" value="C:spindle pole"/>
    <property type="evidence" value="ECO:0007669"/>
    <property type="project" value="InterPro"/>
</dbReference>
<dbReference type="GO" id="GO:0000930">
    <property type="term" value="C:gamma-tubulin complex"/>
    <property type="evidence" value="ECO:0007669"/>
    <property type="project" value="TreeGrafter"/>
</dbReference>
<dbReference type="GO" id="GO:0044732">
    <property type="term" value="C:mitotic spindle pole body"/>
    <property type="evidence" value="ECO:0007669"/>
    <property type="project" value="TreeGrafter"/>
</dbReference>
<dbReference type="GO" id="GO:0007020">
    <property type="term" value="P:microtubule nucleation"/>
    <property type="evidence" value="ECO:0007669"/>
    <property type="project" value="InterPro"/>
</dbReference>
<dbReference type="InterPro" id="IPR042241">
    <property type="entry name" value="GCP_C_sf"/>
</dbReference>
<proteinExistence type="inferred from homology"/>
<accession>A0A9Q3GKP1</accession>
<dbReference type="OrthoDB" id="1608002at2759"/>
<gene>
    <name evidence="8" type="ORF">O181_010230</name>
</gene>
<dbReference type="InterPro" id="IPR007259">
    <property type="entry name" value="GCP"/>
</dbReference>
<evidence type="ECO:0000256" key="5">
    <source>
        <dbReference type="RuleBase" id="RU363050"/>
    </source>
</evidence>
<evidence type="ECO:0000256" key="6">
    <source>
        <dbReference type="SAM" id="MobiDB-lite"/>
    </source>
</evidence>
<dbReference type="GO" id="GO:0051321">
    <property type="term" value="P:meiotic cell cycle"/>
    <property type="evidence" value="ECO:0007669"/>
    <property type="project" value="TreeGrafter"/>
</dbReference>
<evidence type="ECO:0000313" key="9">
    <source>
        <dbReference type="Proteomes" id="UP000765509"/>
    </source>
</evidence>
<dbReference type="AlphaFoldDB" id="A0A9Q3GKP1"/>
<evidence type="ECO:0000313" key="8">
    <source>
        <dbReference type="EMBL" id="MBW0470515.1"/>
    </source>
</evidence>
<comment type="similarity">
    <text evidence="1 5">Belongs to the TUBGCP family.</text>
</comment>
<evidence type="ECO:0000256" key="4">
    <source>
        <dbReference type="ARBA" id="ARBA00023212"/>
    </source>
</evidence>
<dbReference type="GO" id="GO:0051225">
    <property type="term" value="P:spindle assembly"/>
    <property type="evidence" value="ECO:0007669"/>
    <property type="project" value="TreeGrafter"/>
</dbReference>
<reference evidence="8" key="1">
    <citation type="submission" date="2021-03" db="EMBL/GenBank/DDBJ databases">
        <title>Draft genome sequence of rust myrtle Austropuccinia psidii MF-1, a brazilian biotype.</title>
        <authorList>
            <person name="Quecine M.C."/>
            <person name="Pachon D.M.R."/>
            <person name="Bonatelli M.L."/>
            <person name="Correr F.H."/>
            <person name="Franceschini L.M."/>
            <person name="Leite T.F."/>
            <person name="Margarido G.R.A."/>
            <person name="Almeida C.A."/>
            <person name="Ferrarezi J.A."/>
            <person name="Labate C.A."/>
        </authorList>
    </citation>
    <scope>NUCLEOTIDE SEQUENCE</scope>
    <source>
        <strain evidence="8">MF-1</strain>
    </source>
</reference>
<keyword evidence="9" id="KW-1185">Reference proteome</keyword>
<dbReference type="GO" id="GO:0000278">
    <property type="term" value="P:mitotic cell cycle"/>
    <property type="evidence" value="ECO:0007669"/>
    <property type="project" value="TreeGrafter"/>
</dbReference>
<dbReference type="GO" id="GO:0051011">
    <property type="term" value="F:microtubule minus-end binding"/>
    <property type="evidence" value="ECO:0007669"/>
    <property type="project" value="TreeGrafter"/>
</dbReference>
<dbReference type="Gene3D" id="1.20.120.1900">
    <property type="entry name" value="Gamma-tubulin complex, C-terminal domain"/>
    <property type="match status" value="1"/>
</dbReference>
<comment type="caution">
    <text evidence="8">The sequence shown here is derived from an EMBL/GenBank/DDBJ whole genome shotgun (WGS) entry which is preliminary data.</text>
</comment>
<dbReference type="Pfam" id="PF04130">
    <property type="entry name" value="GCP_C_terminal"/>
    <property type="match status" value="1"/>
</dbReference>
<dbReference type="GO" id="GO:0031122">
    <property type="term" value="P:cytoplasmic microtubule organization"/>
    <property type="evidence" value="ECO:0007669"/>
    <property type="project" value="TreeGrafter"/>
</dbReference>
<feature type="domain" description="Gamma tubulin complex component C-terminal" evidence="7">
    <location>
        <begin position="421"/>
        <end position="776"/>
    </location>
</feature>
<organism evidence="8 9">
    <name type="scientific">Austropuccinia psidii MF-1</name>
    <dbReference type="NCBI Taxonomy" id="1389203"/>
    <lineage>
        <taxon>Eukaryota</taxon>
        <taxon>Fungi</taxon>
        <taxon>Dikarya</taxon>
        <taxon>Basidiomycota</taxon>
        <taxon>Pucciniomycotina</taxon>
        <taxon>Pucciniomycetes</taxon>
        <taxon>Pucciniales</taxon>
        <taxon>Sphaerophragmiaceae</taxon>
        <taxon>Austropuccinia</taxon>
    </lineage>
</organism>
<protein>
    <recommendedName>
        <fullName evidence="5">Spindle pole body component</fullName>
    </recommendedName>
</protein>
<dbReference type="GO" id="GO:0005874">
    <property type="term" value="C:microtubule"/>
    <property type="evidence" value="ECO:0007669"/>
    <property type="project" value="UniProtKB-KW"/>
</dbReference>
<dbReference type="PANTHER" id="PTHR19302">
    <property type="entry name" value="GAMMA TUBULIN COMPLEX PROTEIN"/>
    <property type="match status" value="1"/>
</dbReference>
<name>A0A9Q3GKP1_9BASI</name>
<dbReference type="EMBL" id="AVOT02002480">
    <property type="protein sequence ID" value="MBW0470515.1"/>
    <property type="molecule type" value="Genomic_DNA"/>
</dbReference>
<evidence type="ECO:0000256" key="3">
    <source>
        <dbReference type="ARBA" id="ARBA00022701"/>
    </source>
</evidence>
<evidence type="ECO:0000256" key="1">
    <source>
        <dbReference type="ARBA" id="ARBA00010337"/>
    </source>
</evidence>
<feature type="compositionally biased region" description="Polar residues" evidence="6">
    <location>
        <begin position="95"/>
        <end position="105"/>
    </location>
</feature>
<dbReference type="InterPro" id="IPR040457">
    <property type="entry name" value="GCP_C"/>
</dbReference>
<keyword evidence="4 5" id="KW-0206">Cytoskeleton</keyword>
<keyword evidence="2 5" id="KW-0963">Cytoplasm</keyword>
<sequence length="784" mass="91097">MISKAFFVFCRISSHPLSQRSNLKQFLRLNHWVVAIFRLGFLQFLKKMLKFENLNSITGLNQEIILILSGHHSSLSSLLLPSGESSSSKLDLNYQDPNNQNQSEPNQKKEEFLKQFIDPINLNRLKKIITIANYYKEISNYIDSIKTSNSNSSILISILIQNLQNQLNNYQTHLIDIEFKILNHHSSFIFQNKLKSPSTSISSILAEIQIWEFKFLHLIQFLKSFDQLQNQNHQSLSNSNLIQFIYNHSLTGSPLLFQFFENLQNALEKNWLDQFRSIIIFGHPPDHFEGDLFFFIQSNQSQTHLSINFILKSNPLPNLPCLNPINQIENNLKKIFKSISILHHLIQFNNHSSTSNPNHQKILIPPTLQSQLSPQLSNIDNLSHPAFRLAIEKIQEILSNYLFTNYLTPQIVISTLKNLINIFLFAHSTFSNNLVQGFVNLKTKHFHFNNNLLALNLNNSSNLSKSFNLNDRQLDIILLKASINADSGLHIDQQLKLDGFKFSFISTHQQQISASFSDMILSKSHPILLSFNPPPGLSIFLTSETCVNYSAIHSYLFTFLIARYQLQDSWRYLTHRQRFKSNSFSTQSSSQFIQTCFEALRRFTWWTNLMINHSWQDVINPSLCILNNLNQSSSSQALFKIHDKFLFFIIIGLGLNSNQSINSIKKLIEIVFELLNQFESWAFDLLPNLLETDLIDNQAHLLDHRHQIIKNLIHQFDTNLSDFLISLRDGFGDENFQSEDSRTKFVELKEFWLEGFIFRKKSVDALTLRLNFNQWFPLNHHHQP</sequence>
<comment type="subcellular location">
    <subcellularLocation>
        <location evidence="5">Cytoplasm</location>
        <location evidence="5">Cytoskeleton</location>
        <location evidence="5">Microtubule organizing center</location>
    </subcellularLocation>
</comment>
<evidence type="ECO:0000256" key="2">
    <source>
        <dbReference type="ARBA" id="ARBA00022490"/>
    </source>
</evidence>
<dbReference type="PANTHER" id="PTHR19302:SF13">
    <property type="entry name" value="GAMMA-TUBULIN COMPLEX COMPONENT 2"/>
    <property type="match status" value="1"/>
</dbReference>
<dbReference type="GO" id="GO:0043015">
    <property type="term" value="F:gamma-tubulin binding"/>
    <property type="evidence" value="ECO:0007669"/>
    <property type="project" value="InterPro"/>
</dbReference>
<keyword evidence="3 5" id="KW-0493">Microtubule</keyword>
<dbReference type="Proteomes" id="UP000765509">
    <property type="component" value="Unassembled WGS sequence"/>
</dbReference>
<evidence type="ECO:0000259" key="7">
    <source>
        <dbReference type="Pfam" id="PF04130"/>
    </source>
</evidence>